<comment type="similarity">
    <text evidence="2">Belongs to the glycosyltransferase 2 family.</text>
</comment>
<dbReference type="InterPro" id="IPR040492">
    <property type="entry name" value="GlfT2_N"/>
</dbReference>
<evidence type="ECO:0000259" key="5">
    <source>
        <dbReference type="Pfam" id="PF17994"/>
    </source>
</evidence>
<accession>A0A6M5UD04</accession>
<dbReference type="SUPFAM" id="SSF53448">
    <property type="entry name" value="Nucleotide-diphospho-sugar transferases"/>
    <property type="match status" value="1"/>
</dbReference>
<keyword evidence="3" id="KW-0328">Glycosyltransferase</keyword>
<feature type="domain" description="Galactofuranosyltransferase-2 C-terminal" evidence="6">
    <location>
        <begin position="395"/>
        <end position="575"/>
    </location>
</feature>
<keyword evidence="4" id="KW-0808">Transferase</keyword>
<proteinExistence type="inferred from homology"/>
<name>A0A6M5UD04_9MICO</name>
<evidence type="ECO:0000256" key="2">
    <source>
        <dbReference type="ARBA" id="ARBA00006739"/>
    </source>
</evidence>
<dbReference type="Gene3D" id="3.90.550.60">
    <property type="match status" value="1"/>
</dbReference>
<sequence>MTAVADGWEVAPGGRASFLTYFNAFPASYWSRWTPHTQVRLEVDLSSDDARVQVCASDAHGERRRVGEPLSPVGGTVVRELRLVGLGDGGWYWFDVTNTGGEPLRVHAARWRVPPAARPTPPVSLAITTFDRVEDCLRVLGQIGRDRRLAERLRRVVVVDQGTRSITDSPRFPDVARELGNLLRVVRQTNLGGSGGFARGLTESLNDGAERVVLLDDDVALPAGTLSRMIALSDHAEGPLLVGGQMLDMSHPTVLHAFTETVDRRTVMPALDEGGVRRHDFGEQTLAATSWMHRRGRAEYNGWWACLIPREAVDRVGLPLPFFIKWDDTEMALRAGGAGIPTVTLPGAGIWHVAWGEKDDLVGWQAYFYERNRLVTALLHYGRSTWRSALLYSLAVDVKHAVAMQYSALDLRVAAAEAVLAGPRDLAASLPTALSEVRARARAYDDARYDLPARPPGTAAPRVGSTVTSSAGALRALLRGRLRLPRASAGARTVYLTHAQATWRVLATMDEAIVENADGTAAARLRRDVRTRRELLGRSLRARGRLLRRHGALSRAYRSGLARLAGTDSWNDIFENAKD</sequence>
<dbReference type="GO" id="GO:0016757">
    <property type="term" value="F:glycosyltransferase activity"/>
    <property type="evidence" value="ECO:0007669"/>
    <property type="project" value="UniProtKB-KW"/>
</dbReference>
<evidence type="ECO:0000313" key="7">
    <source>
        <dbReference type="EMBL" id="QJW36100.1"/>
    </source>
</evidence>
<dbReference type="Pfam" id="PF19320">
    <property type="entry name" value="GlfT2_domain3"/>
    <property type="match status" value="1"/>
</dbReference>
<protein>
    <submittedName>
        <fullName evidence="7">Glycosyltransferase</fullName>
    </submittedName>
</protein>
<reference evidence="7 8" key="1">
    <citation type="journal article" date="2022" name="Int. J. Syst. Evol. Microbiol.">
        <title>Cellulosimicrobium protaetiae sp. nov., isolated from the gut of the larva of Protaetia brevitarsis seulensis.</title>
        <authorList>
            <person name="Le Han H."/>
            <person name="Nguyen T.T.H."/>
            <person name="Li Z."/>
            <person name="Shin N.R."/>
            <person name="Kim S.G."/>
        </authorList>
    </citation>
    <scope>NUCLEOTIDE SEQUENCE [LARGE SCALE GENOMIC DNA]</scope>
    <source>
        <strain evidence="7 8">BI34</strain>
    </source>
</reference>
<dbReference type="AlphaFoldDB" id="A0A6M5UD04"/>
<dbReference type="PANTHER" id="PTHR43179">
    <property type="entry name" value="RHAMNOSYLTRANSFERASE WBBL"/>
    <property type="match status" value="1"/>
</dbReference>
<dbReference type="InterPro" id="IPR029044">
    <property type="entry name" value="Nucleotide-diphossugar_trans"/>
</dbReference>
<gene>
    <name evidence="7" type="ORF">FIC82_007695</name>
</gene>
<keyword evidence="8" id="KW-1185">Reference proteome</keyword>
<dbReference type="Pfam" id="PF17994">
    <property type="entry name" value="Glft2_N"/>
    <property type="match status" value="1"/>
</dbReference>
<evidence type="ECO:0000256" key="1">
    <source>
        <dbReference type="ARBA" id="ARBA00004776"/>
    </source>
</evidence>
<dbReference type="OrthoDB" id="3225550at2"/>
<organism evidence="7 8">
    <name type="scientific">Cellulosimicrobium protaetiae</name>
    <dbReference type="NCBI Taxonomy" id="2587808"/>
    <lineage>
        <taxon>Bacteria</taxon>
        <taxon>Bacillati</taxon>
        <taxon>Actinomycetota</taxon>
        <taxon>Actinomycetes</taxon>
        <taxon>Micrococcales</taxon>
        <taxon>Promicromonosporaceae</taxon>
        <taxon>Cellulosimicrobium</taxon>
    </lineage>
</organism>
<dbReference type="InterPro" id="IPR045699">
    <property type="entry name" value="GlfT2_C"/>
</dbReference>
<dbReference type="PANTHER" id="PTHR43179:SF12">
    <property type="entry name" value="GALACTOFURANOSYLTRANSFERASE GLFT2"/>
    <property type="match status" value="1"/>
</dbReference>
<evidence type="ECO:0000313" key="8">
    <source>
        <dbReference type="Proteomes" id="UP000451354"/>
    </source>
</evidence>
<dbReference type="Proteomes" id="UP000451354">
    <property type="component" value="Chromosome"/>
</dbReference>
<dbReference type="EMBL" id="CP052757">
    <property type="protein sequence ID" value="QJW36100.1"/>
    <property type="molecule type" value="Genomic_DNA"/>
</dbReference>
<evidence type="ECO:0000256" key="4">
    <source>
        <dbReference type="ARBA" id="ARBA00022679"/>
    </source>
</evidence>
<evidence type="ECO:0000259" key="6">
    <source>
        <dbReference type="Pfam" id="PF19320"/>
    </source>
</evidence>
<dbReference type="RefSeq" id="WP_154798156.1">
    <property type="nucleotide sequence ID" value="NZ_CP052757.1"/>
</dbReference>
<dbReference type="KEGG" id="cprt:FIC82_007695"/>
<dbReference type="Pfam" id="PF13641">
    <property type="entry name" value="Glyco_tranf_2_3"/>
    <property type="match status" value="1"/>
</dbReference>
<comment type="pathway">
    <text evidence="1">Cell wall biogenesis; cell wall polysaccharide biosynthesis.</text>
</comment>
<evidence type="ECO:0000256" key="3">
    <source>
        <dbReference type="ARBA" id="ARBA00022676"/>
    </source>
</evidence>
<feature type="domain" description="Galactofuranosyltransferase GlfT2 N-terminal" evidence="5">
    <location>
        <begin position="9"/>
        <end position="113"/>
    </location>
</feature>